<dbReference type="GO" id="GO:0008270">
    <property type="term" value="F:zinc ion binding"/>
    <property type="evidence" value="ECO:0007669"/>
    <property type="project" value="UniProtKB-KW"/>
</dbReference>
<evidence type="ECO:0000256" key="2">
    <source>
        <dbReference type="ARBA" id="ARBA00022763"/>
    </source>
</evidence>
<dbReference type="InterPro" id="IPR000093">
    <property type="entry name" value="DNA_Rcmb_RecR"/>
</dbReference>
<sequence>MGALAPPIERVIAELSKLPSIGRKTAQRLAFHLLKVAPEEIDALAQALSELPRKVRYCSNCFHLTEQDPCDICTDPGRDQSRICVVEDPVNVIALDRTGAFKGTYHVLGGALSPLRDIGPEDLRIEPLLGRVRKGGVRELILATNPNVEGEATAVYLSRVLAGEEVRITRLAQGLPAGGDLEFTDDLTLLKAFEGRRDF</sequence>
<dbReference type="Gene3D" id="3.30.60.80">
    <property type="match status" value="1"/>
</dbReference>
<comment type="caution">
    <text evidence="9">The sequence shown here is derived from an EMBL/GenBank/DDBJ whole genome shotgun (WGS) entry which is preliminary data.</text>
</comment>
<proteinExistence type="inferred from homology"/>
<dbReference type="CDD" id="cd01025">
    <property type="entry name" value="TOPRIM_recR"/>
    <property type="match status" value="1"/>
</dbReference>
<organism evidence="9 10">
    <name type="scientific">Candidatus Polarisedimenticola svalbardensis</name>
    <dbReference type="NCBI Taxonomy" id="2886004"/>
    <lineage>
        <taxon>Bacteria</taxon>
        <taxon>Pseudomonadati</taxon>
        <taxon>Acidobacteriota</taxon>
        <taxon>Candidatus Polarisedimenticolia</taxon>
        <taxon>Candidatus Polarisedimenticolales</taxon>
        <taxon>Candidatus Polarisedimenticolaceae</taxon>
        <taxon>Candidatus Polarisedimenticola</taxon>
    </lineage>
</organism>
<dbReference type="SMART" id="SM00493">
    <property type="entry name" value="TOPRIM"/>
    <property type="match status" value="1"/>
</dbReference>
<dbReference type="PROSITE" id="PS50880">
    <property type="entry name" value="TOPRIM"/>
    <property type="match status" value="1"/>
</dbReference>
<dbReference type="Gene3D" id="1.10.8.420">
    <property type="entry name" value="RecR Domain 1"/>
    <property type="match status" value="1"/>
</dbReference>
<evidence type="ECO:0000256" key="6">
    <source>
        <dbReference type="ARBA" id="ARBA00023204"/>
    </source>
</evidence>
<feature type="zinc finger region" description="C4-type" evidence="7">
    <location>
        <begin position="58"/>
        <end position="73"/>
    </location>
</feature>
<gene>
    <name evidence="7 9" type="primary">recR</name>
    <name evidence="9" type="ORF">IFK94_05035</name>
</gene>
<protein>
    <recommendedName>
        <fullName evidence="7">Recombination protein RecR</fullName>
    </recommendedName>
</protein>
<dbReference type="InterPro" id="IPR023627">
    <property type="entry name" value="Rcmb_RecR"/>
</dbReference>
<dbReference type="Pfam" id="PF02132">
    <property type="entry name" value="RecR_ZnF"/>
    <property type="match status" value="1"/>
</dbReference>
<dbReference type="Pfam" id="PF21176">
    <property type="entry name" value="RecR_HhH"/>
    <property type="match status" value="1"/>
</dbReference>
<reference evidence="9 10" key="1">
    <citation type="submission" date="2020-08" db="EMBL/GenBank/DDBJ databases">
        <title>Acidobacteriota in marine sediments use diverse sulfur dissimilation pathways.</title>
        <authorList>
            <person name="Wasmund K."/>
        </authorList>
    </citation>
    <scope>NUCLEOTIDE SEQUENCE [LARGE SCALE GENOMIC DNA]</scope>
    <source>
        <strain evidence="9">MAG AM4</strain>
    </source>
</reference>
<dbReference type="AlphaFoldDB" id="A0A8J6Y1K9"/>
<dbReference type="PANTHER" id="PTHR30446">
    <property type="entry name" value="RECOMBINATION PROTEIN RECR"/>
    <property type="match status" value="1"/>
</dbReference>
<evidence type="ECO:0000256" key="1">
    <source>
        <dbReference type="ARBA" id="ARBA00022723"/>
    </source>
</evidence>
<evidence type="ECO:0000313" key="9">
    <source>
        <dbReference type="EMBL" id="MBD3867474.1"/>
    </source>
</evidence>
<keyword evidence="1 7" id="KW-0479">Metal-binding</keyword>
<evidence type="ECO:0000256" key="7">
    <source>
        <dbReference type="HAMAP-Rule" id="MF_00017"/>
    </source>
</evidence>
<evidence type="ECO:0000313" key="10">
    <source>
        <dbReference type="Proteomes" id="UP000648239"/>
    </source>
</evidence>
<dbReference type="SUPFAM" id="SSF111304">
    <property type="entry name" value="Recombination protein RecR"/>
    <property type="match status" value="1"/>
</dbReference>
<feature type="domain" description="Toprim" evidence="8">
    <location>
        <begin position="81"/>
        <end position="176"/>
    </location>
</feature>
<evidence type="ECO:0000256" key="3">
    <source>
        <dbReference type="ARBA" id="ARBA00022771"/>
    </source>
</evidence>
<evidence type="ECO:0000256" key="4">
    <source>
        <dbReference type="ARBA" id="ARBA00022833"/>
    </source>
</evidence>
<dbReference type="Proteomes" id="UP000648239">
    <property type="component" value="Unassembled WGS sequence"/>
</dbReference>
<dbReference type="Gene3D" id="3.40.1360.10">
    <property type="match status" value="1"/>
</dbReference>
<keyword evidence="6 7" id="KW-0234">DNA repair</keyword>
<comment type="function">
    <text evidence="7">May play a role in DNA repair. It seems to be involved in an RecBC-independent recombinational process of DNA repair. It may act with RecF and RecO.</text>
</comment>
<dbReference type="GO" id="GO:0003677">
    <property type="term" value="F:DNA binding"/>
    <property type="evidence" value="ECO:0007669"/>
    <property type="project" value="UniProtKB-UniRule"/>
</dbReference>
<comment type="similarity">
    <text evidence="7">Belongs to the RecR family.</text>
</comment>
<dbReference type="Pfam" id="PF13662">
    <property type="entry name" value="Toprim_4"/>
    <property type="match status" value="1"/>
</dbReference>
<dbReference type="InterPro" id="IPR034137">
    <property type="entry name" value="TOPRIM_RecR"/>
</dbReference>
<dbReference type="PROSITE" id="PS01300">
    <property type="entry name" value="RECR"/>
    <property type="match status" value="1"/>
</dbReference>
<dbReference type="Gene3D" id="6.10.250.240">
    <property type="match status" value="1"/>
</dbReference>
<evidence type="ECO:0000256" key="5">
    <source>
        <dbReference type="ARBA" id="ARBA00023172"/>
    </source>
</evidence>
<name>A0A8J6Y1K9_9BACT</name>
<dbReference type="EMBL" id="JACXWD010000010">
    <property type="protein sequence ID" value="MBD3867474.1"/>
    <property type="molecule type" value="Genomic_DNA"/>
</dbReference>
<keyword evidence="2 7" id="KW-0227">DNA damage</keyword>
<dbReference type="InterPro" id="IPR006171">
    <property type="entry name" value="TOPRIM_dom"/>
</dbReference>
<dbReference type="NCBIfam" id="TIGR00615">
    <property type="entry name" value="recR"/>
    <property type="match status" value="1"/>
</dbReference>
<accession>A0A8J6Y1K9</accession>
<dbReference type="HAMAP" id="MF_00017">
    <property type="entry name" value="RecR"/>
    <property type="match status" value="1"/>
</dbReference>
<dbReference type="Pfam" id="PF21175">
    <property type="entry name" value="RecR_C"/>
    <property type="match status" value="1"/>
</dbReference>
<dbReference type="PANTHER" id="PTHR30446:SF0">
    <property type="entry name" value="RECOMBINATION PROTEIN RECR"/>
    <property type="match status" value="1"/>
</dbReference>
<dbReference type="GO" id="GO:0006281">
    <property type="term" value="P:DNA repair"/>
    <property type="evidence" value="ECO:0007669"/>
    <property type="project" value="UniProtKB-UniRule"/>
</dbReference>
<dbReference type="GO" id="GO:0006310">
    <property type="term" value="P:DNA recombination"/>
    <property type="evidence" value="ECO:0007669"/>
    <property type="project" value="UniProtKB-UniRule"/>
</dbReference>
<dbReference type="InterPro" id="IPR015967">
    <property type="entry name" value="Rcmb_RecR_Znf"/>
</dbReference>
<keyword evidence="3 7" id="KW-0863">Zinc-finger</keyword>
<keyword evidence="4 7" id="KW-0862">Zinc</keyword>
<keyword evidence="5 7" id="KW-0233">DNA recombination</keyword>
<evidence type="ECO:0000259" key="8">
    <source>
        <dbReference type="PROSITE" id="PS50880"/>
    </source>
</evidence>